<evidence type="ECO:0000313" key="2">
    <source>
        <dbReference type="Proteomes" id="UP000217545"/>
    </source>
</evidence>
<gene>
    <name evidence="1" type="ORF">PhaeoP63_02309</name>
</gene>
<accession>A0AAC9ZBG4</accession>
<dbReference type="Proteomes" id="UP000217545">
    <property type="component" value="Chromosome"/>
</dbReference>
<proteinExistence type="predicted"/>
<organism evidence="1 2">
    <name type="scientific">Phaeobacter gallaeciensis</name>
    <dbReference type="NCBI Taxonomy" id="60890"/>
    <lineage>
        <taxon>Bacteria</taxon>
        <taxon>Pseudomonadati</taxon>
        <taxon>Pseudomonadota</taxon>
        <taxon>Alphaproteobacteria</taxon>
        <taxon>Rhodobacterales</taxon>
        <taxon>Roseobacteraceae</taxon>
        <taxon>Phaeobacter</taxon>
    </lineage>
</organism>
<reference evidence="1 2" key="1">
    <citation type="journal article" date="2017" name="Front. Microbiol.">
        <title>Phaeobacter piscinae sp. nov., a species of the Roseobacter group and potential aquaculture probiont.</title>
        <authorList>
            <person name="Sonnenschein E.C."/>
            <person name="Phippen C.B.W."/>
            <person name="Nielsen K.F."/>
            <person name="Mateiu R.V."/>
            <person name="Melchiorsen J."/>
            <person name="Gram L."/>
            <person name="Overmann J."/>
            <person name="Freese H.M."/>
        </authorList>
    </citation>
    <scope>NUCLEOTIDE SEQUENCE [LARGE SCALE GENOMIC DNA]</scope>
    <source>
        <strain evidence="1 2">P63</strain>
    </source>
</reference>
<name>A0AAC9ZBG4_9RHOB</name>
<dbReference type="EMBL" id="CP010784">
    <property type="protein sequence ID" value="ATF06374.1"/>
    <property type="molecule type" value="Genomic_DNA"/>
</dbReference>
<protein>
    <submittedName>
        <fullName evidence="1">Uncharacterized protein</fullName>
    </submittedName>
</protein>
<evidence type="ECO:0000313" key="1">
    <source>
        <dbReference type="EMBL" id="ATF06374.1"/>
    </source>
</evidence>
<sequence>MVAALSKMETGPESLQQVLGAELNGQQVDQLCAVALPLNIDWVTPEQFIMGDESDIPDAQKAAWVDFFSVVEGFQ</sequence>
<dbReference type="AlphaFoldDB" id="A0AAC9ZBG4"/>